<evidence type="ECO:0000256" key="3">
    <source>
        <dbReference type="ARBA" id="ARBA00022553"/>
    </source>
</evidence>
<accession>A0ABX1YVV9</accession>
<proteinExistence type="predicted"/>
<protein>
    <submittedName>
        <fullName evidence="9">HAMP domain-containing protein</fullName>
    </submittedName>
</protein>
<evidence type="ECO:0000256" key="1">
    <source>
        <dbReference type="ARBA" id="ARBA00004651"/>
    </source>
</evidence>
<dbReference type="Pfam" id="PF02518">
    <property type="entry name" value="HATPase_c"/>
    <property type="match status" value="1"/>
</dbReference>
<dbReference type="SUPFAM" id="SSF55874">
    <property type="entry name" value="ATPase domain of HSP90 chaperone/DNA topoisomerase II/histidine kinase"/>
    <property type="match status" value="1"/>
</dbReference>
<feature type="domain" description="HAMP" evidence="8">
    <location>
        <begin position="306"/>
        <end position="358"/>
    </location>
</feature>
<evidence type="ECO:0000313" key="10">
    <source>
        <dbReference type="Proteomes" id="UP000596857"/>
    </source>
</evidence>
<dbReference type="Pfam" id="PF00672">
    <property type="entry name" value="HAMP"/>
    <property type="match status" value="1"/>
</dbReference>
<dbReference type="Gene3D" id="3.30.565.10">
    <property type="entry name" value="Histidine kinase-like ATPase, C-terminal domain"/>
    <property type="match status" value="1"/>
</dbReference>
<evidence type="ECO:0000256" key="2">
    <source>
        <dbReference type="ARBA" id="ARBA00022475"/>
    </source>
</evidence>
<dbReference type="SMART" id="SM00304">
    <property type="entry name" value="HAMP"/>
    <property type="match status" value="1"/>
</dbReference>
<evidence type="ECO:0000313" key="9">
    <source>
        <dbReference type="EMBL" id="NOU83870.1"/>
    </source>
</evidence>
<keyword evidence="2" id="KW-1003">Cell membrane</keyword>
<dbReference type="EMBL" id="WHOB01000097">
    <property type="protein sequence ID" value="NOU83870.1"/>
    <property type="molecule type" value="Genomic_DNA"/>
</dbReference>
<keyword evidence="3" id="KW-0597">Phosphoprotein</keyword>
<dbReference type="PROSITE" id="PS50885">
    <property type="entry name" value="HAMP"/>
    <property type="match status" value="1"/>
</dbReference>
<comment type="caution">
    <text evidence="9">The sequence shown here is derived from an EMBL/GenBank/DDBJ whole genome shotgun (WGS) entry which is preliminary data.</text>
</comment>
<dbReference type="SUPFAM" id="SSF158472">
    <property type="entry name" value="HAMP domain-like"/>
    <property type="match status" value="1"/>
</dbReference>
<keyword evidence="4" id="KW-0808">Transferase</keyword>
<keyword evidence="7" id="KW-1133">Transmembrane helix</keyword>
<organism evidence="9 10">
    <name type="scientific">Paenibacillus phytohabitans</name>
    <dbReference type="NCBI Taxonomy" id="2654978"/>
    <lineage>
        <taxon>Bacteria</taxon>
        <taxon>Bacillati</taxon>
        <taxon>Bacillota</taxon>
        <taxon>Bacilli</taxon>
        <taxon>Bacillales</taxon>
        <taxon>Paenibacillaceae</taxon>
        <taxon>Paenibacillus</taxon>
    </lineage>
</organism>
<dbReference type="PANTHER" id="PTHR34220">
    <property type="entry name" value="SENSOR HISTIDINE KINASE YPDA"/>
    <property type="match status" value="1"/>
</dbReference>
<evidence type="ECO:0000256" key="5">
    <source>
        <dbReference type="ARBA" id="ARBA00022777"/>
    </source>
</evidence>
<dbReference type="Proteomes" id="UP000596857">
    <property type="component" value="Unassembled WGS sequence"/>
</dbReference>
<feature type="transmembrane region" description="Helical" evidence="7">
    <location>
        <begin position="6"/>
        <end position="27"/>
    </location>
</feature>
<evidence type="ECO:0000256" key="7">
    <source>
        <dbReference type="SAM" id="Phobius"/>
    </source>
</evidence>
<dbReference type="InterPro" id="IPR050640">
    <property type="entry name" value="Bact_2-comp_sensor_kinase"/>
</dbReference>
<keyword evidence="6 7" id="KW-0472">Membrane</keyword>
<sequence length="581" mass="65368">MRANLFVKMVAILISLIMVTLIFYGFSYRKDIRVITRQIKTTDLNHLEFLTAQIDNNINQLAGSVYALRRDPTIRDYVQLQQLGHLIDVSQTIRTVLEKLSLQTGSSTWENQLLIFNLLKGETLSTDPSLSFDTADLRHSLPAGWEYSPGPSGNSGAGGFRLMLSDPANFREKPSQANMIIEVKFPVSNIAKMLGSYQPPGSGGTFLYHTGYGVLNPQPADEQIAGQLVSQLPDFPQAQEISTILKLGNGSYLVSAVRSATLGWHVIHYSPLEQILQPIHSSRYSFITATVVLLGMSLLLTLLLYRQVQRPISLLLRSLNRMKEGRWSTRIHVRTNSDFSLLNQEFNEMAATLQSLIEQVYLEQLRAKDAYLKQLQSQINPHFLYNCLFFIKSKASIGDTDSVEAMALNLGEYYRYITRMDHSLTTVADEVKLLENYLSIQNLRKQRLRYELEIPAELLDERIPRLLIQPLVENSIIHGIERRIGLGFILIRAARSGSELVISVEDNGAGMDETGIALLQDRLNEQERLDGGCGLWNVQQRLKHQFGETSAILITASEQGGLMVTLHIRKKEDNYVSDSAG</sequence>
<dbReference type="PANTHER" id="PTHR34220:SF7">
    <property type="entry name" value="SENSOR HISTIDINE KINASE YPDA"/>
    <property type="match status" value="1"/>
</dbReference>
<reference evidence="9 10" key="1">
    <citation type="submission" date="2019-10" db="EMBL/GenBank/DDBJ databases">
        <title>Description of Paenibacillus terricola sp. nov.</title>
        <authorList>
            <person name="Carlier A."/>
            <person name="Qi S."/>
        </authorList>
    </citation>
    <scope>NUCLEOTIDE SEQUENCE [LARGE SCALE GENOMIC DNA]</scope>
    <source>
        <strain evidence="9 10">LMG 31459</strain>
    </source>
</reference>
<feature type="transmembrane region" description="Helical" evidence="7">
    <location>
        <begin position="284"/>
        <end position="305"/>
    </location>
</feature>
<keyword evidence="5" id="KW-0418">Kinase</keyword>
<dbReference type="Gene3D" id="6.10.340.10">
    <property type="match status" value="1"/>
</dbReference>
<name>A0ABX1YVV9_9BACL</name>
<keyword evidence="7" id="KW-0812">Transmembrane</keyword>
<dbReference type="InterPro" id="IPR003660">
    <property type="entry name" value="HAMP_dom"/>
</dbReference>
<keyword evidence="10" id="KW-1185">Reference proteome</keyword>
<evidence type="ECO:0000259" key="8">
    <source>
        <dbReference type="PROSITE" id="PS50885"/>
    </source>
</evidence>
<dbReference type="InterPro" id="IPR003594">
    <property type="entry name" value="HATPase_dom"/>
</dbReference>
<dbReference type="InterPro" id="IPR010559">
    <property type="entry name" value="Sig_transdc_His_kin_internal"/>
</dbReference>
<dbReference type="CDD" id="cd06225">
    <property type="entry name" value="HAMP"/>
    <property type="match status" value="1"/>
</dbReference>
<comment type="subcellular location">
    <subcellularLocation>
        <location evidence="1">Cell membrane</location>
        <topology evidence="1">Multi-pass membrane protein</topology>
    </subcellularLocation>
</comment>
<dbReference type="Pfam" id="PF06580">
    <property type="entry name" value="His_kinase"/>
    <property type="match status" value="1"/>
</dbReference>
<evidence type="ECO:0000256" key="6">
    <source>
        <dbReference type="ARBA" id="ARBA00023136"/>
    </source>
</evidence>
<dbReference type="RefSeq" id="WP_171720915.1">
    <property type="nucleotide sequence ID" value="NZ_WHOB01000097.1"/>
</dbReference>
<gene>
    <name evidence="9" type="ORF">GC101_34005</name>
</gene>
<dbReference type="InterPro" id="IPR036890">
    <property type="entry name" value="HATPase_C_sf"/>
</dbReference>
<evidence type="ECO:0000256" key="4">
    <source>
        <dbReference type="ARBA" id="ARBA00022679"/>
    </source>
</evidence>